<dbReference type="AlphaFoldDB" id="A0A087U8H5"/>
<dbReference type="Proteomes" id="UP000054359">
    <property type="component" value="Unassembled WGS sequence"/>
</dbReference>
<reference evidence="2 3" key="1">
    <citation type="submission" date="2013-11" db="EMBL/GenBank/DDBJ databases">
        <title>Genome sequencing of Stegodyphus mimosarum.</title>
        <authorList>
            <person name="Bechsgaard J."/>
        </authorList>
    </citation>
    <scope>NUCLEOTIDE SEQUENCE [LARGE SCALE GENOMIC DNA]</scope>
</reference>
<keyword evidence="3" id="KW-1185">Reference proteome</keyword>
<gene>
    <name evidence="2" type="ORF">X975_18160</name>
</gene>
<evidence type="ECO:0000256" key="1">
    <source>
        <dbReference type="SAM" id="MobiDB-lite"/>
    </source>
</evidence>
<protein>
    <submittedName>
        <fullName evidence="2">Uncharacterized protein</fullName>
    </submittedName>
</protein>
<organism evidence="2 3">
    <name type="scientific">Stegodyphus mimosarum</name>
    <name type="common">African social velvet spider</name>
    <dbReference type="NCBI Taxonomy" id="407821"/>
    <lineage>
        <taxon>Eukaryota</taxon>
        <taxon>Metazoa</taxon>
        <taxon>Ecdysozoa</taxon>
        <taxon>Arthropoda</taxon>
        <taxon>Chelicerata</taxon>
        <taxon>Arachnida</taxon>
        <taxon>Araneae</taxon>
        <taxon>Araneomorphae</taxon>
        <taxon>Entelegynae</taxon>
        <taxon>Eresoidea</taxon>
        <taxon>Eresidae</taxon>
        <taxon>Stegodyphus</taxon>
    </lineage>
</organism>
<feature type="non-terminal residue" evidence="2">
    <location>
        <position position="31"/>
    </location>
</feature>
<evidence type="ECO:0000313" key="3">
    <source>
        <dbReference type="Proteomes" id="UP000054359"/>
    </source>
</evidence>
<accession>A0A087U8H5</accession>
<proteinExistence type="predicted"/>
<feature type="compositionally biased region" description="Basic residues" evidence="1">
    <location>
        <begin position="19"/>
        <end position="31"/>
    </location>
</feature>
<feature type="region of interest" description="Disordered" evidence="1">
    <location>
        <begin position="1"/>
        <end position="31"/>
    </location>
</feature>
<name>A0A087U8H5_STEMI</name>
<evidence type="ECO:0000313" key="2">
    <source>
        <dbReference type="EMBL" id="KFM73664.1"/>
    </source>
</evidence>
<sequence>MDKQEAQVSACRLNSSTTHVKKPTSTRANRV</sequence>
<dbReference type="EMBL" id="KK118711">
    <property type="protein sequence ID" value="KFM73664.1"/>
    <property type="molecule type" value="Genomic_DNA"/>
</dbReference>